<evidence type="ECO:0000313" key="3">
    <source>
        <dbReference type="Proteomes" id="UP000253744"/>
    </source>
</evidence>
<geneLocation type="plasmid" evidence="3">
    <name>pdrdi</name>
</geneLocation>
<gene>
    <name evidence="2" type="ORF">DVJ83_17125</name>
</gene>
<reference evidence="2 3" key="1">
    <citation type="submission" date="2018-07" db="EMBL/GenBank/DDBJ databases">
        <title>Complete Genome and Methylome Analysis of Deinococcus wulumuqiensis NEB 479.</title>
        <authorList>
            <person name="Fomenkov A."/>
            <person name="Luyten Y."/>
            <person name="Vincze T."/>
            <person name="Anton B.P."/>
            <person name="Clark T."/>
            <person name="Roberts R.J."/>
            <person name="Morgan R.D."/>
        </authorList>
    </citation>
    <scope>NUCLEOTIDE SEQUENCE [LARGE SCALE GENOMIC DNA]</scope>
    <source>
        <strain evidence="2 3">NEB 479</strain>
        <plasmid evidence="3">Plasmid pdrdi</plasmid>
    </source>
</reference>
<accession>A0A345IMC0</accession>
<dbReference type="RefSeq" id="WP_114673492.1">
    <property type="nucleotide sequence ID" value="NZ_CP031163.1"/>
</dbReference>
<name>A0A345IMC0_9DEIO</name>
<dbReference type="InterPro" id="IPR051790">
    <property type="entry name" value="Cytochrome_c-biogenesis_DsbD"/>
</dbReference>
<sequence length="255" mass="26899">MIALLSYAFMAGTLAALNPCGFAMLPAVISRFITRPSGRNPLLDGLALGALLTLGTLTTFSVLGLIISVFGTGLARIVPYLNLALGVLLLVLAVRTFRGRPLALHLRGMRAPEGKRLSEYYPYGIVYGLASLGCTLPVFLMIVGGASTRPPLERVGMFTAYGAGMGAVLLTVSLASALGKETVIRFLKNAGRYVDWIGGLGLLLAGAYMVYYQARFIEQLLTGDATHLPLLVGLAALVITAVVARVLTAKELNTA</sequence>
<dbReference type="PANTHER" id="PTHR31272">
    <property type="entry name" value="CYTOCHROME C-TYPE BIOGENESIS PROTEIN HI_1454-RELATED"/>
    <property type="match status" value="1"/>
</dbReference>
<evidence type="ECO:0000313" key="2">
    <source>
        <dbReference type="EMBL" id="AXH00843.1"/>
    </source>
</evidence>
<evidence type="ECO:0000256" key="1">
    <source>
        <dbReference type="SAM" id="Phobius"/>
    </source>
</evidence>
<dbReference type="Proteomes" id="UP000253744">
    <property type="component" value="Plasmid pDrdI"/>
</dbReference>
<organism evidence="2 3">
    <name type="scientific">Deinococcus wulumuqiensis</name>
    <dbReference type="NCBI Taxonomy" id="980427"/>
    <lineage>
        <taxon>Bacteria</taxon>
        <taxon>Thermotogati</taxon>
        <taxon>Deinococcota</taxon>
        <taxon>Deinococci</taxon>
        <taxon>Deinococcales</taxon>
        <taxon>Deinococcaceae</taxon>
        <taxon>Deinococcus</taxon>
    </lineage>
</organism>
<feature type="transmembrane region" description="Helical" evidence="1">
    <location>
        <begin position="45"/>
        <end position="71"/>
    </location>
</feature>
<feature type="transmembrane region" description="Helical" evidence="1">
    <location>
        <begin position="120"/>
        <end position="143"/>
    </location>
</feature>
<keyword evidence="2" id="KW-0614">Plasmid</keyword>
<protein>
    <submittedName>
        <fullName evidence="2">Uncharacterized protein</fullName>
    </submittedName>
</protein>
<feature type="transmembrane region" description="Helical" evidence="1">
    <location>
        <begin position="77"/>
        <end position="99"/>
    </location>
</feature>
<feature type="transmembrane region" description="Helical" evidence="1">
    <location>
        <begin position="6"/>
        <end position="33"/>
    </location>
</feature>
<dbReference type="AlphaFoldDB" id="A0A345IMC0"/>
<dbReference type="PANTHER" id="PTHR31272:SF4">
    <property type="entry name" value="CYTOCHROME C-TYPE BIOGENESIS PROTEIN HI_1454-RELATED"/>
    <property type="match status" value="1"/>
</dbReference>
<keyword evidence="1" id="KW-1133">Transmembrane helix</keyword>
<proteinExistence type="predicted"/>
<feature type="transmembrane region" description="Helical" evidence="1">
    <location>
        <begin position="155"/>
        <end position="175"/>
    </location>
</feature>
<feature type="transmembrane region" description="Helical" evidence="1">
    <location>
        <begin position="196"/>
        <end position="214"/>
    </location>
</feature>
<dbReference type="KEGG" id="dwu:DVJ83_17125"/>
<keyword evidence="1" id="KW-0812">Transmembrane</keyword>
<feature type="transmembrane region" description="Helical" evidence="1">
    <location>
        <begin position="226"/>
        <end position="247"/>
    </location>
</feature>
<dbReference type="EMBL" id="CP031163">
    <property type="protein sequence ID" value="AXH00843.1"/>
    <property type="molecule type" value="Genomic_DNA"/>
</dbReference>
<keyword evidence="1" id="KW-0472">Membrane</keyword>